<dbReference type="Gene3D" id="3.40.366.10">
    <property type="entry name" value="Malonyl-Coenzyme A Acyl Carrier Protein, domain 2"/>
    <property type="match status" value="1"/>
</dbReference>
<name>A0ABP8AHU0_9ACTN</name>
<proteinExistence type="predicted"/>
<dbReference type="PANTHER" id="PTHR43775:SF51">
    <property type="entry name" value="INACTIVE PHENOLPHTHIOCEROL SYNTHESIS POLYKETIDE SYNTHASE TYPE I PKS1-RELATED"/>
    <property type="match status" value="1"/>
</dbReference>
<keyword evidence="2" id="KW-0596">Phosphopantetheine</keyword>
<evidence type="ECO:0000313" key="11">
    <source>
        <dbReference type="EMBL" id="GAA4184163.1"/>
    </source>
</evidence>
<dbReference type="InterPro" id="IPR016035">
    <property type="entry name" value="Acyl_Trfase/lysoPLipase"/>
</dbReference>
<dbReference type="EMBL" id="BAABAQ010000002">
    <property type="protein sequence ID" value="GAA4184163.1"/>
    <property type="molecule type" value="Genomic_DNA"/>
</dbReference>
<dbReference type="CDD" id="cd08952">
    <property type="entry name" value="KR_1_SDR_x"/>
    <property type="match status" value="1"/>
</dbReference>
<keyword evidence="4" id="KW-0808">Transferase</keyword>
<dbReference type="SMART" id="SM00822">
    <property type="entry name" value="PKS_KR"/>
    <property type="match status" value="1"/>
</dbReference>
<keyword evidence="3" id="KW-0597">Phosphoprotein</keyword>
<dbReference type="Gene3D" id="3.40.47.10">
    <property type="match status" value="1"/>
</dbReference>
<evidence type="ECO:0000313" key="12">
    <source>
        <dbReference type="Proteomes" id="UP001501251"/>
    </source>
</evidence>
<dbReference type="InterPro" id="IPR006162">
    <property type="entry name" value="Ppantetheine_attach_site"/>
</dbReference>
<dbReference type="Gene3D" id="3.30.70.3290">
    <property type="match status" value="1"/>
</dbReference>
<dbReference type="InterPro" id="IPR036291">
    <property type="entry name" value="NAD(P)-bd_dom_sf"/>
</dbReference>
<dbReference type="Pfam" id="PF00550">
    <property type="entry name" value="PP-binding"/>
    <property type="match status" value="1"/>
</dbReference>
<dbReference type="PROSITE" id="PS50075">
    <property type="entry name" value="CARRIER"/>
    <property type="match status" value="1"/>
</dbReference>
<comment type="cofactor">
    <cofactor evidence="1">
        <name>pantetheine 4'-phosphate</name>
        <dbReference type="ChEBI" id="CHEBI:47942"/>
    </cofactor>
</comment>
<dbReference type="Gene3D" id="6.10.140.1830">
    <property type="match status" value="1"/>
</dbReference>
<dbReference type="PANTHER" id="PTHR43775">
    <property type="entry name" value="FATTY ACID SYNTHASE"/>
    <property type="match status" value="1"/>
</dbReference>
<evidence type="ECO:0000256" key="7">
    <source>
        <dbReference type="ARBA" id="ARBA00023315"/>
    </source>
</evidence>
<dbReference type="Pfam" id="PF00109">
    <property type="entry name" value="ketoacyl-synt"/>
    <property type="match status" value="1"/>
</dbReference>
<feature type="domain" description="Carrier" evidence="9">
    <location>
        <begin position="1470"/>
        <end position="1544"/>
    </location>
</feature>
<dbReference type="InterPro" id="IPR036736">
    <property type="entry name" value="ACP-like_sf"/>
</dbReference>
<dbReference type="InterPro" id="IPR036299">
    <property type="entry name" value="Polyketide_synth_docking_sf"/>
</dbReference>
<dbReference type="InterPro" id="IPR014031">
    <property type="entry name" value="Ketoacyl_synth_C"/>
</dbReference>
<keyword evidence="7" id="KW-0012">Acyltransferase</keyword>
<evidence type="ECO:0000256" key="4">
    <source>
        <dbReference type="ARBA" id="ARBA00022679"/>
    </source>
</evidence>
<dbReference type="Pfam" id="PF00698">
    <property type="entry name" value="Acyl_transf_1"/>
    <property type="match status" value="1"/>
</dbReference>
<dbReference type="InterPro" id="IPR009081">
    <property type="entry name" value="PP-bd_ACP"/>
</dbReference>
<dbReference type="InterPro" id="IPR016036">
    <property type="entry name" value="Malonyl_transacylase_ACP-bd"/>
</dbReference>
<dbReference type="InterPro" id="IPR041618">
    <property type="entry name" value="PKS_DE"/>
</dbReference>
<keyword evidence="5" id="KW-0045">Antibiotic biosynthesis</keyword>
<dbReference type="SMART" id="SM01294">
    <property type="entry name" value="PKS_PP_betabranch"/>
    <property type="match status" value="1"/>
</dbReference>
<dbReference type="InterPro" id="IPR013968">
    <property type="entry name" value="PKS_KR"/>
</dbReference>
<evidence type="ECO:0000256" key="3">
    <source>
        <dbReference type="ARBA" id="ARBA00022553"/>
    </source>
</evidence>
<dbReference type="SUPFAM" id="SSF47336">
    <property type="entry name" value="ACP-like"/>
    <property type="match status" value="1"/>
</dbReference>
<dbReference type="SUPFAM" id="SSF52151">
    <property type="entry name" value="FabD/lysophospholipase-like"/>
    <property type="match status" value="1"/>
</dbReference>
<dbReference type="InterPro" id="IPR018201">
    <property type="entry name" value="Ketoacyl_synth_AS"/>
</dbReference>
<dbReference type="InterPro" id="IPR015083">
    <property type="entry name" value="NorB/c/GfsB-D-like_docking"/>
</dbReference>
<dbReference type="Gene3D" id="3.40.50.720">
    <property type="entry name" value="NAD(P)-binding Rossmann-like Domain"/>
    <property type="match status" value="1"/>
</dbReference>
<evidence type="ECO:0000256" key="8">
    <source>
        <dbReference type="SAM" id="Coils"/>
    </source>
</evidence>
<dbReference type="NCBIfam" id="NF045894">
    <property type="entry name" value="PKS_plus_SDR"/>
    <property type="match status" value="1"/>
</dbReference>
<dbReference type="InterPro" id="IPR020806">
    <property type="entry name" value="PKS_PP-bd"/>
</dbReference>
<dbReference type="InterPro" id="IPR014043">
    <property type="entry name" value="Acyl_transferase_dom"/>
</dbReference>
<evidence type="ECO:0000259" key="10">
    <source>
        <dbReference type="PROSITE" id="PS52004"/>
    </source>
</evidence>
<dbReference type="Pfam" id="PF08990">
    <property type="entry name" value="Docking"/>
    <property type="match status" value="1"/>
</dbReference>
<accession>A0ABP8AHU0</accession>
<organism evidence="11 12">
    <name type="scientific">Streptosporangium oxazolinicum</name>
    <dbReference type="NCBI Taxonomy" id="909287"/>
    <lineage>
        <taxon>Bacteria</taxon>
        <taxon>Bacillati</taxon>
        <taxon>Actinomycetota</taxon>
        <taxon>Actinomycetes</taxon>
        <taxon>Streptosporangiales</taxon>
        <taxon>Streptosporangiaceae</taxon>
        <taxon>Streptosporangium</taxon>
    </lineage>
</organism>
<dbReference type="InterPro" id="IPR016039">
    <property type="entry name" value="Thiolase-like"/>
</dbReference>
<feature type="coiled-coil region" evidence="8">
    <location>
        <begin position="7"/>
        <end position="34"/>
    </location>
</feature>
<dbReference type="SUPFAM" id="SSF101173">
    <property type="entry name" value="Docking domain B of the erythromycin polyketide synthase (DEBS)"/>
    <property type="match status" value="1"/>
</dbReference>
<evidence type="ECO:0000256" key="6">
    <source>
        <dbReference type="ARBA" id="ARBA00023268"/>
    </source>
</evidence>
<dbReference type="SUPFAM" id="SSF55048">
    <property type="entry name" value="Probable ACP-binding domain of malonyl-CoA ACP transacylase"/>
    <property type="match status" value="1"/>
</dbReference>
<dbReference type="InterPro" id="IPR020841">
    <property type="entry name" value="PKS_Beta-ketoAc_synthase_dom"/>
</dbReference>
<dbReference type="InterPro" id="IPR057326">
    <property type="entry name" value="KR_dom"/>
</dbReference>
<dbReference type="RefSeq" id="WP_344915912.1">
    <property type="nucleotide sequence ID" value="NZ_BAABAQ010000002.1"/>
</dbReference>
<dbReference type="Pfam" id="PF16197">
    <property type="entry name" value="KAsynt_C_assoc"/>
    <property type="match status" value="1"/>
</dbReference>
<evidence type="ECO:0000256" key="1">
    <source>
        <dbReference type="ARBA" id="ARBA00001957"/>
    </source>
</evidence>
<dbReference type="Pfam" id="PF08659">
    <property type="entry name" value="KR"/>
    <property type="match status" value="1"/>
</dbReference>
<comment type="caution">
    <text evidence="11">The sequence shown here is derived from an EMBL/GenBank/DDBJ whole genome shotgun (WGS) entry which is preliminary data.</text>
</comment>
<dbReference type="Gene3D" id="1.10.1200.10">
    <property type="entry name" value="ACP-like"/>
    <property type="match status" value="1"/>
</dbReference>
<keyword evidence="8" id="KW-0175">Coiled coil</keyword>
<dbReference type="CDD" id="cd00833">
    <property type="entry name" value="PKS"/>
    <property type="match status" value="1"/>
</dbReference>
<dbReference type="InterPro" id="IPR001227">
    <property type="entry name" value="Ac_transferase_dom_sf"/>
</dbReference>
<dbReference type="PROSITE" id="PS00606">
    <property type="entry name" value="KS3_1"/>
    <property type="match status" value="1"/>
</dbReference>
<dbReference type="InterPro" id="IPR050091">
    <property type="entry name" value="PKS_NRPS_Biosynth_Enz"/>
</dbReference>
<dbReference type="InterPro" id="IPR014030">
    <property type="entry name" value="Ketoacyl_synth_N"/>
</dbReference>
<dbReference type="SUPFAM" id="SSF51735">
    <property type="entry name" value="NAD(P)-binding Rossmann-fold domains"/>
    <property type="match status" value="2"/>
</dbReference>
<dbReference type="Proteomes" id="UP001501251">
    <property type="component" value="Unassembled WGS sequence"/>
</dbReference>
<dbReference type="InterPro" id="IPR032821">
    <property type="entry name" value="PKS_assoc"/>
</dbReference>
<dbReference type="Pfam" id="PF02801">
    <property type="entry name" value="Ketoacyl-synt_C"/>
    <property type="match status" value="1"/>
</dbReference>
<dbReference type="SMART" id="SM00827">
    <property type="entry name" value="PKS_AT"/>
    <property type="match status" value="1"/>
</dbReference>
<evidence type="ECO:0000256" key="2">
    <source>
        <dbReference type="ARBA" id="ARBA00022450"/>
    </source>
</evidence>
<keyword evidence="12" id="KW-1185">Reference proteome</keyword>
<dbReference type="PROSITE" id="PS00012">
    <property type="entry name" value="PHOSPHOPANTETHEINE"/>
    <property type="match status" value="1"/>
</dbReference>
<evidence type="ECO:0000259" key="9">
    <source>
        <dbReference type="PROSITE" id="PS50075"/>
    </source>
</evidence>
<dbReference type="SUPFAM" id="SSF53901">
    <property type="entry name" value="Thiolase-like"/>
    <property type="match status" value="1"/>
</dbReference>
<dbReference type="SMART" id="SM00823">
    <property type="entry name" value="PKS_PP"/>
    <property type="match status" value="1"/>
</dbReference>
<keyword evidence="6" id="KW-0511">Multifunctional enzyme</keyword>
<reference evidence="12" key="1">
    <citation type="journal article" date="2019" name="Int. J. Syst. Evol. Microbiol.">
        <title>The Global Catalogue of Microorganisms (GCM) 10K type strain sequencing project: providing services to taxonomists for standard genome sequencing and annotation.</title>
        <authorList>
            <consortium name="The Broad Institute Genomics Platform"/>
            <consortium name="The Broad Institute Genome Sequencing Center for Infectious Disease"/>
            <person name="Wu L."/>
            <person name="Ma J."/>
        </authorList>
    </citation>
    <scope>NUCLEOTIDE SEQUENCE [LARGE SCALE GENOMIC DNA]</scope>
    <source>
        <strain evidence="12">JCM 17388</strain>
    </source>
</reference>
<sequence>MADDDKVDKLRDYLKRATADLRQTRRRLREMEDRSAEPIAIVGMACRYPGGVRSPADLWRLVDEGGDAIGDFPRDRGWDVAGLYDPEPDRPGKIYVREGGFLYDAGEFDAGFFSISPREAAGIDPQQRLLLEVSWEALEGAGMIAAARGSMTGVFAGVMYHDYAGSTGAGSLVSGRVAYSLGLVGPAVSVDTACSSSLVALHLACQSLRLGECSLALAGGATVMATPDMFVEFSRQRGLSKDGRCRSFSGDADGVGWSEGVGVLVLERLSEALRNGHEVLALVRGSAVNSDGASNGLMAPNGPSQRRVIEQALANARVTPDEVDAVEAHGTGTTLGDPIEAQALLATYGRDRPADRPLRLGSIKSNIGHPQASAGVAGVIKMVQAMRHGTLPRTLHVAEPTPKVDWAAGAVELLTEPMPWAENGHPRRAGVSSFGASGTNVHVILEQAPAEDREEREDGAARPGVLLWPLSGRSEAALRAQSARLLSHLDERPGLDPADVALSLAVSRVPFEHRAVVVGRDRAGLLAGVGEVAAGETGADVVTGTANLSGKTVFVFPGQGSQWVGMAVGMLDASPVFAERIAACERALAPFVDWRLTDVLRDPDPRTLERVDVVQPVLWAVMVSLAEEWRSRGIGPDAVVGHSQGEIAAACVAGLLEIEDGARIVALRSRAIRESLAGSGGMASVALPAEEAGKRLTRWAGDLSIAAINGPGSVVLSGASDALDELLAELAEEGVRVKRVPVDYASHSALVEPLEERLRRELAPVSPRAGTVPMISTVTGDWIRPADLEAGYWYTNLRRTVEFEAAVRNLAGTDHVAFVEISPNPVLTMGLQETLDDLGREAVVTGSLRRDDGGPDRLLRSVAELHVRGVSPDWSGMYGGARRVGLPTYAFQTRRYWARNVVRAANPLPDEDFWARVADGDGPALARTLGVEPAEVEGVLPALSSWWNRARDESVVTGWRYRAEWRPVADASGPLVGIWLVVVPAGFSEPFLMEGLAASGARIVPVEVADDAPAEAVTGLLRGKLEALEGLGGEAVAGVLSLLALDGREHPRHPELSRGVVATVTLVRALGAVGPTGRLWCATRNATPVPDGAEPVNPAQAVVTGLGTVLALDAPGTWGGTVDLPTVVDQPVARRVAGLLAGGNDRDGQGGEDGEDRVAVRSSGTFALRLVRAPLPGNGTGGTWRPRGTVLVTGGTGGVGSRVARRLAENGAGHLLLTSRRGLAAEGAAELAAELSELGARVTVAACDVADRDALSRLLDSLPASDAVTAVVHAAGILPEPKPLAAMEPEEFADAVRAKIAGARHLDELLAGHPLDAFVLFSSGAAVWGSAGQAAYGGANAFLDALASRRRAGGQVATSIAWGSWGGGGMVDEAAGAHLRRLGIREMDPDLALTALAQALDRDESHLVVTDTDWTRFVPPYTLGRPRPLLRDLPEALAVLAEASGTDDEPGGGSPLAERLAGLTSAERQRALLNLVRTQIAALLGYGSDDIDPGRAFKDLGFDSVAAVDLRNRLNRAAGVKLPATVVFDYATPAALAEHLGTLLSSGDVVELPILAQLDRLEAAVADRSRAEIEGDRVAERLRALLLRLAGQDAGTTAASVADQLESASADDVFDFIDKELGIT</sequence>
<gene>
    <name evidence="11" type="ORF">GCM10022252_12610</name>
</gene>
<evidence type="ECO:0000256" key="5">
    <source>
        <dbReference type="ARBA" id="ARBA00023194"/>
    </source>
</evidence>
<dbReference type="Pfam" id="PF18369">
    <property type="entry name" value="PKS_DE"/>
    <property type="match status" value="1"/>
</dbReference>
<dbReference type="PROSITE" id="PS52004">
    <property type="entry name" value="KS3_2"/>
    <property type="match status" value="1"/>
</dbReference>
<dbReference type="SMART" id="SM00825">
    <property type="entry name" value="PKS_KS"/>
    <property type="match status" value="1"/>
</dbReference>
<protein>
    <submittedName>
        <fullName evidence="11">Uncharacterized protein</fullName>
    </submittedName>
</protein>
<feature type="domain" description="Ketosynthase family 3 (KS3)" evidence="10">
    <location>
        <begin position="36"/>
        <end position="447"/>
    </location>
</feature>